<sequence length="162" mass="18194">MGKSSKRNIAEVEADTYESDDGFVSNDDGKAPKSKKTKKEKQPGRKEKDGSNNKFWTLSSGRTPRRVEISDFKDMKLINIREFYEKDDTYLPGKKGISLTVDQYSAFLRAIPEINASLKKAGIDVSGPAEEENDGESETERKPPKKIKAKKENIEATSDEED</sequence>
<dbReference type="InterPro" id="IPR009044">
    <property type="entry name" value="ssDNA-bd_transcriptional_reg"/>
</dbReference>
<dbReference type="InterPro" id="IPR003173">
    <property type="entry name" value="PC4_C"/>
</dbReference>
<keyword evidence="10" id="KW-1185">Reference proteome</keyword>
<feature type="domain" description="Transcriptional coactivator p15 (PC4) C-terminal" evidence="8">
    <location>
        <begin position="65"/>
        <end position="109"/>
    </location>
</feature>
<proteinExistence type="inferred from homology"/>
<dbReference type="Gene3D" id="2.30.31.10">
    <property type="entry name" value="Transcriptional Coactivator Pc4, Chain A"/>
    <property type="match status" value="1"/>
</dbReference>
<dbReference type="Pfam" id="PF02229">
    <property type="entry name" value="PC4"/>
    <property type="match status" value="1"/>
</dbReference>
<dbReference type="RefSeq" id="XP_024724942.1">
    <property type="nucleotide sequence ID" value="XM_024863039.1"/>
</dbReference>
<evidence type="ECO:0000256" key="5">
    <source>
        <dbReference type="ARBA" id="ARBA00023163"/>
    </source>
</evidence>
<keyword evidence="5" id="KW-0804">Transcription</keyword>
<feature type="region of interest" description="Disordered" evidence="7">
    <location>
        <begin position="120"/>
        <end position="162"/>
    </location>
</feature>
<dbReference type="InParanoid" id="A0A2T3BDD2"/>
<dbReference type="SUPFAM" id="SSF54447">
    <property type="entry name" value="ssDNA-binding transcriptional regulator domain"/>
    <property type="match status" value="1"/>
</dbReference>
<comment type="similarity">
    <text evidence="2">Belongs to the transcriptional coactivator PC4 family.</text>
</comment>
<dbReference type="InterPro" id="IPR045125">
    <property type="entry name" value="Sub1/Tcp4-like"/>
</dbReference>
<dbReference type="OrthoDB" id="2505440at2759"/>
<dbReference type="GO" id="GO:0005634">
    <property type="term" value="C:nucleus"/>
    <property type="evidence" value="ECO:0007669"/>
    <property type="project" value="UniProtKB-SubCell"/>
</dbReference>
<evidence type="ECO:0000313" key="9">
    <source>
        <dbReference type="EMBL" id="PSS27417.1"/>
    </source>
</evidence>
<evidence type="ECO:0000256" key="6">
    <source>
        <dbReference type="ARBA" id="ARBA00023242"/>
    </source>
</evidence>
<dbReference type="EMBL" id="KZ679006">
    <property type="protein sequence ID" value="PSS27417.1"/>
    <property type="molecule type" value="Genomic_DNA"/>
</dbReference>
<evidence type="ECO:0000256" key="1">
    <source>
        <dbReference type="ARBA" id="ARBA00004123"/>
    </source>
</evidence>
<feature type="region of interest" description="Disordered" evidence="7">
    <location>
        <begin position="1"/>
        <end position="60"/>
    </location>
</feature>
<feature type="compositionally biased region" description="Acidic residues" evidence="7">
    <location>
        <begin position="12"/>
        <end position="21"/>
    </location>
</feature>
<feature type="compositionally biased region" description="Basic and acidic residues" evidence="7">
    <location>
        <begin position="40"/>
        <end position="51"/>
    </location>
</feature>
<evidence type="ECO:0000256" key="7">
    <source>
        <dbReference type="SAM" id="MobiDB-lite"/>
    </source>
</evidence>
<dbReference type="GO" id="GO:0003713">
    <property type="term" value="F:transcription coactivator activity"/>
    <property type="evidence" value="ECO:0007669"/>
    <property type="project" value="InterPro"/>
</dbReference>
<dbReference type="GeneID" id="36571120"/>
<evidence type="ECO:0000259" key="8">
    <source>
        <dbReference type="Pfam" id="PF02229"/>
    </source>
</evidence>
<dbReference type="PANTHER" id="PTHR13215">
    <property type="entry name" value="RNA POLYMERASE II TRANSCRIPTIONAL COACTIVATOR"/>
    <property type="match status" value="1"/>
</dbReference>
<dbReference type="Proteomes" id="UP000241818">
    <property type="component" value="Unassembled WGS sequence"/>
</dbReference>
<keyword evidence="3" id="KW-0805">Transcription regulation</keyword>
<gene>
    <name evidence="9" type="ORF">M430DRAFT_14694</name>
</gene>
<keyword evidence="6" id="KW-0539">Nucleus</keyword>
<evidence type="ECO:0000256" key="4">
    <source>
        <dbReference type="ARBA" id="ARBA00023125"/>
    </source>
</evidence>
<dbReference type="STRING" id="857342.A0A2T3BDD2"/>
<evidence type="ECO:0000256" key="2">
    <source>
        <dbReference type="ARBA" id="ARBA00009001"/>
    </source>
</evidence>
<dbReference type="AlphaFoldDB" id="A0A2T3BDD2"/>
<keyword evidence="4" id="KW-0238">DNA-binding</keyword>
<reference evidence="9 10" key="1">
    <citation type="journal article" date="2018" name="New Phytol.">
        <title>Comparative genomics and transcriptomics depict ericoid mycorrhizal fungi as versatile saprotrophs and plant mutualists.</title>
        <authorList>
            <person name="Martino E."/>
            <person name="Morin E."/>
            <person name="Grelet G.A."/>
            <person name="Kuo A."/>
            <person name="Kohler A."/>
            <person name="Daghino S."/>
            <person name="Barry K.W."/>
            <person name="Cichocki N."/>
            <person name="Clum A."/>
            <person name="Dockter R.B."/>
            <person name="Hainaut M."/>
            <person name="Kuo R.C."/>
            <person name="LaButti K."/>
            <person name="Lindahl B.D."/>
            <person name="Lindquist E.A."/>
            <person name="Lipzen A."/>
            <person name="Khouja H.R."/>
            <person name="Magnuson J."/>
            <person name="Murat C."/>
            <person name="Ohm R.A."/>
            <person name="Singer S.W."/>
            <person name="Spatafora J.W."/>
            <person name="Wang M."/>
            <person name="Veneault-Fourrey C."/>
            <person name="Henrissat B."/>
            <person name="Grigoriev I.V."/>
            <person name="Martin F.M."/>
            <person name="Perotto S."/>
        </authorList>
    </citation>
    <scope>NUCLEOTIDE SEQUENCE [LARGE SCALE GENOMIC DNA]</scope>
    <source>
        <strain evidence="9 10">ATCC 22711</strain>
    </source>
</reference>
<dbReference type="GO" id="GO:0003677">
    <property type="term" value="F:DNA binding"/>
    <property type="evidence" value="ECO:0007669"/>
    <property type="project" value="UniProtKB-KW"/>
</dbReference>
<comment type="subcellular location">
    <subcellularLocation>
        <location evidence="1">Nucleus</location>
    </subcellularLocation>
</comment>
<accession>A0A2T3BDD2</accession>
<evidence type="ECO:0000256" key="3">
    <source>
        <dbReference type="ARBA" id="ARBA00023015"/>
    </source>
</evidence>
<dbReference type="GO" id="GO:0060261">
    <property type="term" value="P:positive regulation of transcription initiation by RNA polymerase II"/>
    <property type="evidence" value="ECO:0007669"/>
    <property type="project" value="InterPro"/>
</dbReference>
<organism evidence="9 10">
    <name type="scientific">Amorphotheca resinae ATCC 22711</name>
    <dbReference type="NCBI Taxonomy" id="857342"/>
    <lineage>
        <taxon>Eukaryota</taxon>
        <taxon>Fungi</taxon>
        <taxon>Dikarya</taxon>
        <taxon>Ascomycota</taxon>
        <taxon>Pezizomycotina</taxon>
        <taxon>Leotiomycetes</taxon>
        <taxon>Helotiales</taxon>
        <taxon>Amorphothecaceae</taxon>
        <taxon>Amorphotheca</taxon>
    </lineage>
</organism>
<name>A0A2T3BDD2_AMORE</name>
<evidence type="ECO:0000313" key="10">
    <source>
        <dbReference type="Proteomes" id="UP000241818"/>
    </source>
</evidence>
<protein>
    <recommendedName>
        <fullName evidence="8">Transcriptional coactivator p15 (PC4) C-terminal domain-containing protein</fullName>
    </recommendedName>
</protein>